<evidence type="ECO:0000313" key="2">
    <source>
        <dbReference type="EMBL" id="AIW22115.1"/>
    </source>
</evidence>
<feature type="signal peptide" evidence="1">
    <location>
        <begin position="1"/>
        <end position="29"/>
    </location>
</feature>
<dbReference type="InterPro" id="IPR023393">
    <property type="entry name" value="START-like_dom_sf"/>
</dbReference>
<keyword evidence="3" id="KW-1185">Reference proteome</keyword>
<reference evidence="2 3" key="1">
    <citation type="submission" date="2014-10" db="EMBL/GenBank/DDBJ databases">
        <title>The Complete Genome Sequence for the Shellfish Pathogen Vibrio coralliilyticus RE98 Isolated from a Shellfish Hatchery.</title>
        <authorList>
            <person name="Richards G.P."/>
            <person name="Bono J.L."/>
            <person name="Watson M.A."/>
            <person name="Needleman D.S."/>
        </authorList>
    </citation>
    <scope>NUCLEOTIDE SEQUENCE [LARGE SCALE GENOMIC DNA]</scope>
    <source>
        <strain evidence="2 3">RE98</strain>
    </source>
</reference>
<dbReference type="PROSITE" id="PS51257">
    <property type="entry name" value="PROKAR_LIPOPROTEIN"/>
    <property type="match status" value="1"/>
</dbReference>
<evidence type="ECO:0008006" key="4">
    <source>
        <dbReference type="Google" id="ProtNLM"/>
    </source>
</evidence>
<dbReference type="Pfam" id="PF10604">
    <property type="entry name" value="Polyketide_cyc2"/>
    <property type="match status" value="1"/>
</dbReference>
<dbReference type="AlphaFoldDB" id="A0AAN0VZY0"/>
<sequence length="220" mass="24461">MKKMNSIKPLRNIALVAGAVLLGACSTIAPEGSAPQYTSQYDHTSTTVNEFDIRSVTSAPEQIVLMFRVNSSPDRTFELVSEIDQLATWFTGIKNPEMDNSKSLNGPLAMGTHSVRSCSLDDEILYEDIVYYDKNKRSYAYTIDMERSTVSFPITEPLSLFTVEPDGLGGSLVTWRHYFHKNVSLVAPVLNLIMEGMILEPAVENLFEQVGGEWVEPTTV</sequence>
<organism evidence="2 3">
    <name type="scientific">Vibrio coralliilyticus</name>
    <dbReference type="NCBI Taxonomy" id="190893"/>
    <lineage>
        <taxon>Bacteria</taxon>
        <taxon>Pseudomonadati</taxon>
        <taxon>Pseudomonadota</taxon>
        <taxon>Gammaproteobacteria</taxon>
        <taxon>Vibrionales</taxon>
        <taxon>Vibrionaceae</taxon>
        <taxon>Vibrio</taxon>
    </lineage>
</organism>
<dbReference type="Gene3D" id="3.30.530.20">
    <property type="match status" value="1"/>
</dbReference>
<proteinExistence type="predicted"/>
<name>A0AAN0VZY0_9VIBR</name>
<dbReference type="SUPFAM" id="SSF55961">
    <property type="entry name" value="Bet v1-like"/>
    <property type="match status" value="1"/>
</dbReference>
<dbReference type="KEGG" id="vcy:IX92_24440"/>
<dbReference type="EMBL" id="CP009618">
    <property type="protein sequence ID" value="AIW22115.1"/>
    <property type="molecule type" value="Genomic_DNA"/>
</dbReference>
<accession>A0AAN0VZY0</accession>
<dbReference type="Proteomes" id="UP000030081">
    <property type="component" value="Chromosome 2"/>
</dbReference>
<evidence type="ECO:0000313" key="3">
    <source>
        <dbReference type="Proteomes" id="UP000030081"/>
    </source>
</evidence>
<protein>
    <recommendedName>
        <fullName evidence="4">Polyketide cyclase / dehydrase and lipid transport</fullName>
    </recommendedName>
</protein>
<evidence type="ECO:0000256" key="1">
    <source>
        <dbReference type="SAM" id="SignalP"/>
    </source>
</evidence>
<keyword evidence="1" id="KW-0732">Signal</keyword>
<dbReference type="CDD" id="cd07821">
    <property type="entry name" value="PYR_PYL_RCAR_like"/>
    <property type="match status" value="1"/>
</dbReference>
<dbReference type="InterPro" id="IPR019587">
    <property type="entry name" value="Polyketide_cyclase/dehydratase"/>
</dbReference>
<dbReference type="RefSeq" id="WP_043010943.1">
    <property type="nucleotide sequence ID" value="NZ_CP009265.1"/>
</dbReference>
<feature type="chain" id="PRO_5042838908" description="Polyketide cyclase / dehydrase and lipid transport" evidence="1">
    <location>
        <begin position="30"/>
        <end position="220"/>
    </location>
</feature>
<gene>
    <name evidence="2" type="ORF">IX92_24440</name>
</gene>